<evidence type="ECO:0000313" key="10">
    <source>
        <dbReference type="EMBL" id="PIR46127.1"/>
    </source>
</evidence>
<gene>
    <name evidence="10" type="ORF">COV08_01630</name>
</gene>
<evidence type="ECO:0000256" key="3">
    <source>
        <dbReference type="ARBA" id="ARBA00012461"/>
    </source>
</evidence>
<evidence type="ECO:0000313" key="11">
    <source>
        <dbReference type="Proteomes" id="UP000230431"/>
    </source>
</evidence>
<accession>A0A2H0RI48</accession>
<comment type="catalytic activity">
    <reaction evidence="8">
        <text>dTTP + alpha-D-glucose 1-phosphate + H(+) = dTDP-alpha-D-glucose + diphosphate</text>
        <dbReference type="Rhea" id="RHEA:15225"/>
        <dbReference type="ChEBI" id="CHEBI:15378"/>
        <dbReference type="ChEBI" id="CHEBI:33019"/>
        <dbReference type="ChEBI" id="CHEBI:37568"/>
        <dbReference type="ChEBI" id="CHEBI:57477"/>
        <dbReference type="ChEBI" id="CHEBI:58601"/>
        <dbReference type="EC" id="2.7.7.24"/>
    </reaction>
</comment>
<comment type="similarity">
    <text evidence="2">Belongs to the glucose-1-phosphate thymidylyltransferase family.</text>
</comment>
<dbReference type="GO" id="GO:0008879">
    <property type="term" value="F:glucose-1-phosphate thymidylyltransferase activity"/>
    <property type="evidence" value="ECO:0007669"/>
    <property type="project" value="UniProtKB-EC"/>
</dbReference>
<dbReference type="Proteomes" id="UP000230431">
    <property type="component" value="Unassembled WGS sequence"/>
</dbReference>
<dbReference type="Pfam" id="PF00483">
    <property type="entry name" value="NTP_transferase"/>
    <property type="match status" value="1"/>
</dbReference>
<feature type="domain" description="Nucleotidyl transferase" evidence="9">
    <location>
        <begin position="2"/>
        <end position="240"/>
    </location>
</feature>
<dbReference type="GO" id="GO:0046872">
    <property type="term" value="F:metal ion binding"/>
    <property type="evidence" value="ECO:0007669"/>
    <property type="project" value="UniProtKB-KW"/>
</dbReference>
<evidence type="ECO:0000256" key="1">
    <source>
        <dbReference type="ARBA" id="ARBA00001946"/>
    </source>
</evidence>
<reference evidence="10 11" key="1">
    <citation type="submission" date="2017-09" db="EMBL/GenBank/DDBJ databases">
        <title>Depth-based differentiation of microbial function through sediment-hosted aquifers and enrichment of novel symbionts in the deep terrestrial subsurface.</title>
        <authorList>
            <person name="Probst A.J."/>
            <person name="Ladd B."/>
            <person name="Jarett J.K."/>
            <person name="Geller-Mcgrath D.E."/>
            <person name="Sieber C.M."/>
            <person name="Emerson J.B."/>
            <person name="Anantharaman K."/>
            <person name="Thomas B.C."/>
            <person name="Malmstrom R."/>
            <person name="Stieglmeier M."/>
            <person name="Klingl A."/>
            <person name="Woyke T."/>
            <person name="Ryan C.M."/>
            <person name="Banfield J.F."/>
        </authorList>
    </citation>
    <scope>NUCLEOTIDE SEQUENCE [LARGE SCALE GENOMIC DNA]</scope>
    <source>
        <strain evidence="10">CG10_big_fil_rev_8_21_14_0_10_49_38</strain>
    </source>
</reference>
<comment type="caution">
    <text evidence="10">The sequence shown here is derived from an EMBL/GenBank/DDBJ whole genome shotgun (WGS) entry which is preliminary data.</text>
</comment>
<dbReference type="InterPro" id="IPR029044">
    <property type="entry name" value="Nucleotide-diphossugar_trans"/>
</dbReference>
<dbReference type="EC" id="2.7.7.24" evidence="3"/>
<protein>
    <recommendedName>
        <fullName evidence="3">glucose-1-phosphate thymidylyltransferase</fullName>
        <ecNumber evidence="3">2.7.7.24</ecNumber>
    </recommendedName>
</protein>
<keyword evidence="5" id="KW-0548">Nucleotidyltransferase</keyword>
<dbReference type="InterPro" id="IPR005835">
    <property type="entry name" value="NTP_transferase_dom"/>
</dbReference>
<keyword evidence="7" id="KW-0460">Magnesium</keyword>
<evidence type="ECO:0000256" key="4">
    <source>
        <dbReference type="ARBA" id="ARBA00022679"/>
    </source>
</evidence>
<dbReference type="Gene3D" id="3.90.550.10">
    <property type="entry name" value="Spore Coat Polysaccharide Biosynthesis Protein SpsA, Chain A"/>
    <property type="match status" value="1"/>
</dbReference>
<evidence type="ECO:0000256" key="8">
    <source>
        <dbReference type="ARBA" id="ARBA00049336"/>
    </source>
</evidence>
<evidence type="ECO:0000256" key="5">
    <source>
        <dbReference type="ARBA" id="ARBA00022695"/>
    </source>
</evidence>
<dbReference type="AlphaFoldDB" id="A0A2H0RI48"/>
<keyword evidence="10" id="KW-0167">Capsid protein</keyword>
<name>A0A2H0RI48_9BACT</name>
<evidence type="ECO:0000256" key="2">
    <source>
        <dbReference type="ARBA" id="ARBA00010480"/>
    </source>
</evidence>
<comment type="cofactor">
    <cofactor evidence="1">
        <name>Mg(2+)</name>
        <dbReference type="ChEBI" id="CHEBI:18420"/>
    </cofactor>
</comment>
<organism evidence="10 11">
    <name type="scientific">Candidatus Vogelbacteria bacterium CG10_big_fil_rev_8_21_14_0_10_49_38</name>
    <dbReference type="NCBI Taxonomy" id="1975043"/>
    <lineage>
        <taxon>Bacteria</taxon>
        <taxon>Candidatus Vogeliibacteriota</taxon>
    </lineage>
</organism>
<dbReference type="SUPFAM" id="SSF53448">
    <property type="entry name" value="Nucleotide-diphospho-sugar transferases"/>
    <property type="match status" value="1"/>
</dbReference>
<keyword evidence="4" id="KW-0808">Transferase</keyword>
<proteinExistence type="inferred from homology"/>
<evidence type="ECO:0000256" key="6">
    <source>
        <dbReference type="ARBA" id="ARBA00022723"/>
    </source>
</evidence>
<dbReference type="PANTHER" id="PTHR43532:SF1">
    <property type="entry name" value="GLUCOSE-1-PHOSPHATE THYMIDYLYLTRANSFERASE 1"/>
    <property type="match status" value="1"/>
</dbReference>
<keyword evidence="6" id="KW-0479">Metal-binding</keyword>
<dbReference type="InterPro" id="IPR005907">
    <property type="entry name" value="G1P_thy_trans_s"/>
</dbReference>
<sequence>MKGVILAGGNGTRLQPMTKVTNKHLLPLYDKPIIYYPIEKMVQAGVDRIMIVTSPHHLDDFVSLLGSGENWRSKRTGKQIQIVYGIQNEPRGIANALWIAKDYVGQDNCLLMLGDNVMEDNLKPFIESFATGAQIFLKKVSDPTRFGIATLDSKGLVKKIVEKPKKPASNWAVIGAYLYDNSVFDKMIDLPPSVRGEYEITEVNNKYLKQRALNATKLKGKWFDVGTFDSLLAGSLHYQKKTKRSK</sequence>
<dbReference type="EMBL" id="PCYK01000012">
    <property type="protein sequence ID" value="PIR46127.1"/>
    <property type="molecule type" value="Genomic_DNA"/>
</dbReference>
<dbReference type="PANTHER" id="PTHR43532">
    <property type="entry name" value="GLUCOSE-1-PHOSPHATE THYMIDYLYLTRANSFERASE"/>
    <property type="match status" value="1"/>
</dbReference>
<keyword evidence="10" id="KW-0946">Virion</keyword>
<evidence type="ECO:0000256" key="7">
    <source>
        <dbReference type="ARBA" id="ARBA00022842"/>
    </source>
</evidence>
<evidence type="ECO:0000259" key="9">
    <source>
        <dbReference type="Pfam" id="PF00483"/>
    </source>
</evidence>